<dbReference type="AlphaFoldDB" id="K1PT60"/>
<evidence type="ECO:0000313" key="1">
    <source>
        <dbReference type="EMBL" id="EKC24873.1"/>
    </source>
</evidence>
<dbReference type="EMBL" id="JH816055">
    <property type="protein sequence ID" value="EKC24873.1"/>
    <property type="molecule type" value="Genomic_DNA"/>
</dbReference>
<sequence length="51" mass="5803">MSTEKKPKKEKEILLEFENQSRESPEISSPALPGVLMRWNASVTPLCNTAW</sequence>
<dbReference type="InParanoid" id="K1PT60"/>
<proteinExistence type="predicted"/>
<protein>
    <submittedName>
        <fullName evidence="1">Uncharacterized protein</fullName>
    </submittedName>
</protein>
<organism evidence="1">
    <name type="scientific">Magallana gigas</name>
    <name type="common">Pacific oyster</name>
    <name type="synonym">Crassostrea gigas</name>
    <dbReference type="NCBI Taxonomy" id="29159"/>
    <lineage>
        <taxon>Eukaryota</taxon>
        <taxon>Metazoa</taxon>
        <taxon>Spiralia</taxon>
        <taxon>Lophotrochozoa</taxon>
        <taxon>Mollusca</taxon>
        <taxon>Bivalvia</taxon>
        <taxon>Autobranchia</taxon>
        <taxon>Pteriomorphia</taxon>
        <taxon>Ostreida</taxon>
        <taxon>Ostreoidea</taxon>
        <taxon>Ostreidae</taxon>
        <taxon>Magallana</taxon>
    </lineage>
</organism>
<name>K1PT60_MAGGI</name>
<gene>
    <name evidence="1" type="ORF">CGI_10021471</name>
</gene>
<accession>K1PT60</accession>
<reference evidence="1" key="1">
    <citation type="journal article" date="2012" name="Nature">
        <title>The oyster genome reveals stress adaptation and complexity of shell formation.</title>
        <authorList>
            <person name="Zhang G."/>
            <person name="Fang X."/>
            <person name="Guo X."/>
            <person name="Li L."/>
            <person name="Luo R."/>
            <person name="Xu F."/>
            <person name="Yang P."/>
            <person name="Zhang L."/>
            <person name="Wang X."/>
            <person name="Qi H."/>
            <person name="Xiong Z."/>
            <person name="Que H."/>
            <person name="Xie Y."/>
            <person name="Holland P.W."/>
            <person name="Paps J."/>
            <person name="Zhu Y."/>
            <person name="Wu F."/>
            <person name="Chen Y."/>
            <person name="Wang J."/>
            <person name="Peng C."/>
            <person name="Meng J."/>
            <person name="Yang L."/>
            <person name="Liu J."/>
            <person name="Wen B."/>
            <person name="Zhang N."/>
            <person name="Huang Z."/>
            <person name="Zhu Q."/>
            <person name="Feng Y."/>
            <person name="Mount A."/>
            <person name="Hedgecock D."/>
            <person name="Xu Z."/>
            <person name="Liu Y."/>
            <person name="Domazet-Loso T."/>
            <person name="Du Y."/>
            <person name="Sun X."/>
            <person name="Zhang S."/>
            <person name="Liu B."/>
            <person name="Cheng P."/>
            <person name="Jiang X."/>
            <person name="Li J."/>
            <person name="Fan D."/>
            <person name="Wang W."/>
            <person name="Fu W."/>
            <person name="Wang T."/>
            <person name="Wang B."/>
            <person name="Zhang J."/>
            <person name="Peng Z."/>
            <person name="Li Y."/>
            <person name="Li N."/>
            <person name="Wang J."/>
            <person name="Chen M."/>
            <person name="He Y."/>
            <person name="Tan F."/>
            <person name="Song X."/>
            <person name="Zheng Q."/>
            <person name="Huang R."/>
            <person name="Yang H."/>
            <person name="Du X."/>
            <person name="Chen L."/>
            <person name="Yang M."/>
            <person name="Gaffney P.M."/>
            <person name="Wang S."/>
            <person name="Luo L."/>
            <person name="She Z."/>
            <person name="Ming Y."/>
            <person name="Huang W."/>
            <person name="Zhang S."/>
            <person name="Huang B."/>
            <person name="Zhang Y."/>
            <person name="Qu T."/>
            <person name="Ni P."/>
            <person name="Miao G."/>
            <person name="Wang J."/>
            <person name="Wang Q."/>
            <person name="Steinberg C.E."/>
            <person name="Wang H."/>
            <person name="Li N."/>
            <person name="Qian L."/>
            <person name="Zhang G."/>
            <person name="Li Y."/>
            <person name="Yang H."/>
            <person name="Liu X."/>
            <person name="Wang J."/>
            <person name="Yin Y."/>
            <person name="Wang J."/>
        </authorList>
    </citation>
    <scope>NUCLEOTIDE SEQUENCE [LARGE SCALE GENOMIC DNA]</scope>
    <source>
        <strain evidence="1">05x7-T-G4-1.051#20</strain>
    </source>
</reference>
<dbReference type="HOGENOM" id="CLU_3108437_0_0_1"/>